<comment type="caution">
    <text evidence="2">The sequence shown here is derived from an EMBL/GenBank/DDBJ whole genome shotgun (WGS) entry which is preliminary data.</text>
</comment>
<dbReference type="InterPro" id="IPR013976">
    <property type="entry name" value="HDOD"/>
</dbReference>
<dbReference type="RefSeq" id="WP_046519883.1">
    <property type="nucleotide sequence ID" value="NZ_LAVS01000019.1"/>
</dbReference>
<organism evidence="2 3">
    <name type="scientific">Rheinheimera mesophila</name>
    <dbReference type="NCBI Taxonomy" id="1547515"/>
    <lineage>
        <taxon>Bacteria</taxon>
        <taxon>Pseudomonadati</taxon>
        <taxon>Pseudomonadota</taxon>
        <taxon>Gammaproteobacteria</taxon>
        <taxon>Chromatiales</taxon>
        <taxon>Chromatiaceae</taxon>
        <taxon>Rheinheimera</taxon>
    </lineage>
</organism>
<dbReference type="AlphaFoldDB" id="A0A3P3QS47"/>
<dbReference type="EMBL" id="RRCF01000001">
    <property type="protein sequence ID" value="RRJ23865.1"/>
    <property type="molecule type" value="Genomic_DNA"/>
</dbReference>
<evidence type="ECO:0000259" key="1">
    <source>
        <dbReference type="PROSITE" id="PS51833"/>
    </source>
</evidence>
<reference evidence="2 3" key="1">
    <citation type="submission" date="2018-11" db="EMBL/GenBank/DDBJ databases">
        <title>Draft genome analysis of Rheinheimera mesophila isolated from an industrial waste site.</title>
        <authorList>
            <person name="Yu Q."/>
            <person name="Qi Y."/>
            <person name="Zhang H."/>
            <person name="Lu Y."/>
            <person name="Pu J."/>
        </authorList>
    </citation>
    <scope>NUCLEOTIDE SEQUENCE [LARGE SCALE GENOMIC DNA]</scope>
    <source>
        <strain evidence="2 3">IITR13</strain>
    </source>
</reference>
<gene>
    <name evidence="2" type="ORF">EIK76_07385</name>
</gene>
<evidence type="ECO:0000313" key="3">
    <source>
        <dbReference type="Proteomes" id="UP000276260"/>
    </source>
</evidence>
<proteinExistence type="predicted"/>
<dbReference type="SUPFAM" id="SSF109604">
    <property type="entry name" value="HD-domain/PDEase-like"/>
    <property type="match status" value="1"/>
</dbReference>
<dbReference type="PANTHER" id="PTHR33525:SF6">
    <property type="entry name" value="HDOD DOMAIN-CONTAINING PROTEIN"/>
    <property type="match status" value="1"/>
</dbReference>
<dbReference type="Pfam" id="PF08668">
    <property type="entry name" value="HDOD"/>
    <property type="match status" value="1"/>
</dbReference>
<dbReference type="Proteomes" id="UP000276260">
    <property type="component" value="Unassembled WGS sequence"/>
</dbReference>
<dbReference type="InterPro" id="IPR052340">
    <property type="entry name" value="RNase_Y/CdgJ"/>
</dbReference>
<name>A0A3P3QS47_9GAMM</name>
<dbReference type="OrthoDB" id="9784953at2"/>
<dbReference type="PROSITE" id="PS51833">
    <property type="entry name" value="HDOD"/>
    <property type="match status" value="1"/>
</dbReference>
<dbReference type="PANTHER" id="PTHR33525">
    <property type="match status" value="1"/>
</dbReference>
<feature type="domain" description="HDOD" evidence="1">
    <location>
        <begin position="19"/>
        <end position="214"/>
    </location>
</feature>
<protein>
    <submittedName>
        <fullName evidence="2">HDOD domain-containing protein</fullName>
    </submittedName>
</protein>
<sequence length="290" mass="32458">MAKAINMAEVEKALSGFTIPPQPTVLLSIKAEIESDDPNIKRIAELINQDLGIAGFTLKVVNSVYFGLRRKISSVEHACKFLGLNRVIKLVSSVVLRFTLSEGRTDRFTENLWQSAGNVANAATLLAQQLRYGTDCADDAYSLGLFHNAGMLLISSQFKDYAKVLKQAHLAGYSMSDAEDQNFQTTHELLGYMIAQSWGLAPELTNVIAYHHSHALILASDDLYEKRLFALLKLAEHMTDENKVLLDLDEDLEWEQHKATILDILELDELTLHDLGDYLQQQGVPNRYHA</sequence>
<keyword evidence="3" id="KW-1185">Reference proteome</keyword>
<dbReference type="Gene3D" id="1.10.3210.10">
    <property type="entry name" value="Hypothetical protein af1432"/>
    <property type="match status" value="1"/>
</dbReference>
<accession>A0A3P3QS47</accession>
<evidence type="ECO:0000313" key="2">
    <source>
        <dbReference type="EMBL" id="RRJ23865.1"/>
    </source>
</evidence>